<protein>
    <submittedName>
        <fullName evidence="1">Uncharacterized protein</fullName>
    </submittedName>
</protein>
<proteinExistence type="predicted"/>
<name>A0A195FB65_9HYME</name>
<dbReference type="Proteomes" id="UP000078541">
    <property type="component" value="Unassembled WGS sequence"/>
</dbReference>
<sequence>MNLHKSNSEETNEDERSVCPLRILVAILKTHSEKLPTLLEIQFLNEFSLNYIPLSSFQPKIFIESMMKVHAECTTAILENPTYLRKLVYKYNSGEREEEYIFSNNMSFYIDIMTLCFLHIVLVTKVEYVSPAMNDLIAIMRKKYCVAVSNFGELLINEITEMKVVISYPSVFIDLLYNFNNKISCPAFKRSCINILREWNLINIFCMPWLALIIPVIESEYKKPLALLLAMAVTLDTHNKSSYVLYQRIVTFYTSEVFPRNLKLTMCVNWGIIYKKKNIYKFAPYFTKLRKKAINLIKSIKVNDNSLEYTLHQI</sequence>
<keyword evidence="2" id="KW-1185">Reference proteome</keyword>
<accession>A0A195FB65</accession>
<gene>
    <name evidence="1" type="ORF">ALC56_08336</name>
</gene>
<evidence type="ECO:0000313" key="1">
    <source>
        <dbReference type="EMBL" id="KYN37279.1"/>
    </source>
</evidence>
<evidence type="ECO:0000313" key="2">
    <source>
        <dbReference type="Proteomes" id="UP000078541"/>
    </source>
</evidence>
<reference evidence="1 2" key="1">
    <citation type="submission" date="2016-03" db="EMBL/GenBank/DDBJ databases">
        <title>Trachymyrmex septentrionalis WGS genome.</title>
        <authorList>
            <person name="Nygaard S."/>
            <person name="Hu H."/>
            <person name="Boomsma J."/>
            <person name="Zhang G."/>
        </authorList>
    </citation>
    <scope>NUCLEOTIDE SEQUENCE [LARGE SCALE GENOMIC DNA]</scope>
    <source>
        <strain evidence="1">Tsep2-gDNA-1</strain>
        <tissue evidence="1">Whole body</tissue>
    </source>
</reference>
<organism evidence="1 2">
    <name type="scientific">Trachymyrmex septentrionalis</name>
    <dbReference type="NCBI Taxonomy" id="34720"/>
    <lineage>
        <taxon>Eukaryota</taxon>
        <taxon>Metazoa</taxon>
        <taxon>Ecdysozoa</taxon>
        <taxon>Arthropoda</taxon>
        <taxon>Hexapoda</taxon>
        <taxon>Insecta</taxon>
        <taxon>Pterygota</taxon>
        <taxon>Neoptera</taxon>
        <taxon>Endopterygota</taxon>
        <taxon>Hymenoptera</taxon>
        <taxon>Apocrita</taxon>
        <taxon>Aculeata</taxon>
        <taxon>Formicoidea</taxon>
        <taxon>Formicidae</taxon>
        <taxon>Myrmicinae</taxon>
        <taxon>Trachymyrmex</taxon>
    </lineage>
</organism>
<dbReference type="STRING" id="34720.A0A195FB65"/>
<dbReference type="EMBL" id="KQ981720">
    <property type="protein sequence ID" value="KYN37279.1"/>
    <property type="molecule type" value="Genomic_DNA"/>
</dbReference>
<dbReference type="AlphaFoldDB" id="A0A195FB65"/>